<protein>
    <submittedName>
        <fullName evidence="1">Virion structural protein</fullName>
    </submittedName>
</protein>
<dbReference type="OrthoDB" id="12251at10239"/>
<gene>
    <name evidence="1" type="ORF">ASESINO_241</name>
</gene>
<evidence type="ECO:0000313" key="1">
    <source>
        <dbReference type="EMBL" id="ANZ48254.1"/>
    </source>
</evidence>
<reference evidence="1" key="1">
    <citation type="submission" date="2016-06" db="EMBL/GenBank/DDBJ databases">
        <authorList>
            <person name="Berg J.A."/>
            <person name="Hyde J.R."/>
            <person name="Breakwell D.P."/>
            <person name="Hope S."/>
            <person name="Grose J.H."/>
        </authorList>
    </citation>
    <scope>NUCLEOTIDE SEQUENCE [LARGE SCALE GENOMIC DNA]</scope>
</reference>
<proteinExistence type="predicted"/>
<evidence type="ECO:0000313" key="2">
    <source>
        <dbReference type="Proteomes" id="UP000202181"/>
    </source>
</evidence>
<dbReference type="KEGG" id="vg:29057191"/>
<dbReference type="GeneID" id="29057191"/>
<accession>A0A1B2IAK6</accession>
<organism evidence="1 2">
    <name type="scientific">Erwinia phage vB_EamM_Asesino</name>
    <dbReference type="NCBI Taxonomy" id="1883370"/>
    <lineage>
        <taxon>Viruses</taxon>
        <taxon>Duplodnaviria</taxon>
        <taxon>Heunggongvirae</taxon>
        <taxon>Uroviricota</taxon>
        <taxon>Caudoviricetes</taxon>
        <taxon>Chimalliviridae</taxon>
        <taxon>Erskinevirus</taxon>
        <taxon>Erskinevirus asesino</taxon>
    </lineage>
</organism>
<dbReference type="Proteomes" id="UP000202181">
    <property type="component" value="Segment"/>
</dbReference>
<dbReference type="RefSeq" id="YP_009290859.1">
    <property type="nucleotide sequence ID" value="NC_031107.2"/>
</dbReference>
<dbReference type="EMBL" id="KX397364">
    <property type="protein sequence ID" value="ANZ48254.1"/>
    <property type="molecule type" value="Genomic_DNA"/>
</dbReference>
<keyword evidence="2" id="KW-1185">Reference proteome</keyword>
<name>A0A1B2IAK6_9CAUD</name>
<sequence>MRLSRRFLVDIDALFDTRIGWLKTIKPDAMEKLDLDVYRRRFTETWAEVVGVENWAETYAQRDKRALMNSGPTELLATLKNQFEAMLMEIEMHSPIEHPSVTVNLWPYTDLSDKEVQDFLDMFRAHFSGVRAEVVVWSHKDLTPGRLASAWDGWIMYDWYPWIKMQASNLAKRIPEFTITRPSLLTPELTPETIEFMQRDGVNPFKEHTRFMAEYVTVDCKDTALFSLRRPPKSASSESTPPA</sequence>